<proteinExistence type="predicted"/>
<accession>A0A7C5QNK8</accession>
<dbReference type="AlphaFoldDB" id="A0A7C5QNK8"/>
<dbReference type="NCBIfam" id="TIGR04474">
    <property type="entry name" value="tcm_partner"/>
    <property type="match status" value="1"/>
</dbReference>
<organism evidence="1">
    <name type="scientific">Caldiarchaeum subterraneum</name>
    <dbReference type="NCBI Taxonomy" id="311458"/>
    <lineage>
        <taxon>Archaea</taxon>
        <taxon>Nitrososphaerota</taxon>
        <taxon>Candidatus Caldarchaeales</taxon>
        <taxon>Candidatus Caldarchaeaceae</taxon>
        <taxon>Candidatus Caldarchaeum</taxon>
    </lineage>
</organism>
<comment type="caution">
    <text evidence="1">The sequence shown here is derived from an EMBL/GenBank/DDBJ whole genome shotgun (WGS) entry which is preliminary data.</text>
</comment>
<dbReference type="InterPro" id="IPR029063">
    <property type="entry name" value="SAM-dependent_MTases_sf"/>
</dbReference>
<sequence length="315" mass="36312">MTGRRSDLREWWLKRFESLKGNKKVTAEQLYTGLPNSLKNVVDRDGEWGYWTLFKLAIHAYYLPIYTNIIKKWFSPVAYVDTFAGCGLIKVGKDKPQYFLGSALLSILIPKGDKRFDRFILIDADPDKINVLKSLLEQLSKRGHILKSSYEAICDDMNKLQYERLLKDCKHSLIFIDPYGLEPNFSTIQVLAALPCDLIINYMDSGVKRVFGDKEKNREKLSAFFGKDVYDVDDSEVLYGLYLENIRRLNRKTFDISVKGLGGFGYKIIFAVRPTKGDNPWLNALNKLKDRVEDTKRETFETILKQFAGEQASLD</sequence>
<dbReference type="EMBL" id="DRWN01000045">
    <property type="protein sequence ID" value="HHK68615.1"/>
    <property type="molecule type" value="Genomic_DNA"/>
</dbReference>
<reference evidence="1" key="1">
    <citation type="journal article" date="2020" name="mSystems">
        <title>Genome- and Community-Level Interaction Insights into Carbon Utilization and Element Cycling Functions of Hydrothermarchaeota in Hydrothermal Sediment.</title>
        <authorList>
            <person name="Zhou Z."/>
            <person name="Liu Y."/>
            <person name="Xu W."/>
            <person name="Pan J."/>
            <person name="Luo Z.H."/>
            <person name="Li M."/>
        </authorList>
    </citation>
    <scope>NUCLEOTIDE SEQUENCE [LARGE SCALE GENOMIC DNA]</scope>
    <source>
        <strain evidence="1">SpSt-1056</strain>
    </source>
</reference>
<protein>
    <submittedName>
        <fullName evidence="1">Three-Cys-motif partner protein TcmP</fullName>
    </submittedName>
</protein>
<gene>
    <name evidence="1" type="primary">tcmP</name>
    <name evidence="1" type="ORF">ENM11_05625</name>
</gene>
<evidence type="ECO:0000313" key="1">
    <source>
        <dbReference type="EMBL" id="HHK68615.1"/>
    </source>
</evidence>
<name>A0A7C5QNK8_CALS0</name>
<dbReference type="InterPro" id="IPR031009">
    <property type="entry name" value="Tcm_partner"/>
</dbReference>
<dbReference type="SUPFAM" id="SSF53335">
    <property type="entry name" value="S-adenosyl-L-methionine-dependent methyltransferases"/>
    <property type="match status" value="1"/>
</dbReference>